<dbReference type="InterPro" id="IPR036249">
    <property type="entry name" value="Thioredoxin-like_sf"/>
</dbReference>
<dbReference type="Proteomes" id="UP000244248">
    <property type="component" value="Unassembled WGS sequence"/>
</dbReference>
<organism evidence="3 4">
    <name type="scientific">Stenotrophobium rhamnosiphilum</name>
    <dbReference type="NCBI Taxonomy" id="2029166"/>
    <lineage>
        <taxon>Bacteria</taxon>
        <taxon>Pseudomonadati</taxon>
        <taxon>Pseudomonadota</taxon>
        <taxon>Gammaproteobacteria</taxon>
        <taxon>Nevskiales</taxon>
        <taxon>Nevskiaceae</taxon>
        <taxon>Stenotrophobium</taxon>
    </lineage>
</organism>
<protein>
    <recommendedName>
        <fullName evidence="2">Thioredoxin domain-containing protein</fullName>
    </recommendedName>
</protein>
<comment type="caution">
    <text evidence="3">The sequence shown here is derived from an EMBL/GenBank/DDBJ whole genome shotgun (WGS) entry which is preliminary data.</text>
</comment>
<dbReference type="AlphaFoldDB" id="A0A2T5MIZ2"/>
<dbReference type="Pfam" id="PF13905">
    <property type="entry name" value="Thioredoxin_8"/>
    <property type="match status" value="1"/>
</dbReference>
<dbReference type="PROSITE" id="PS51352">
    <property type="entry name" value="THIOREDOXIN_2"/>
    <property type="match status" value="1"/>
</dbReference>
<name>A0A2T5MIZ2_9GAMM</name>
<proteinExistence type="predicted"/>
<dbReference type="PANTHER" id="PTHR46388:SF2">
    <property type="entry name" value="NHL REPEAT-CONTAINING PROTEIN 2"/>
    <property type="match status" value="1"/>
</dbReference>
<evidence type="ECO:0000256" key="1">
    <source>
        <dbReference type="ARBA" id="ARBA00022737"/>
    </source>
</evidence>
<dbReference type="Gene3D" id="3.40.30.10">
    <property type="entry name" value="Glutaredoxin"/>
    <property type="match status" value="1"/>
</dbReference>
<keyword evidence="1" id="KW-0677">Repeat</keyword>
<evidence type="ECO:0000313" key="4">
    <source>
        <dbReference type="Proteomes" id="UP000244248"/>
    </source>
</evidence>
<dbReference type="InterPro" id="IPR001258">
    <property type="entry name" value="NHL_repeat"/>
</dbReference>
<evidence type="ECO:0000259" key="2">
    <source>
        <dbReference type="PROSITE" id="PS51352"/>
    </source>
</evidence>
<reference evidence="3 4" key="1">
    <citation type="submission" date="2018-04" db="EMBL/GenBank/DDBJ databases">
        <title>Novel species isolated from glacier.</title>
        <authorList>
            <person name="Liu Q."/>
            <person name="Xin Y.-H."/>
        </authorList>
    </citation>
    <scope>NUCLEOTIDE SEQUENCE [LARGE SCALE GENOMIC DNA]</scope>
    <source>
        <strain evidence="3 4">GT1R17</strain>
    </source>
</reference>
<evidence type="ECO:0000313" key="3">
    <source>
        <dbReference type="EMBL" id="PTU32528.1"/>
    </source>
</evidence>
<accession>A0A2T5MIZ2</accession>
<sequence length="495" mass="53377">MTAGPSWAQSTLSGKAPEIALPGLQWLNVAAPIPLEKLRGRLVILDFWTLGCINCVHIIPTLRALEERYPDKIVVIGVHSPKFEREKSIVSVRDAIRRYEIHHPVIHDPEMQLWKAYGVEAWPTLVFVGADGKLLGQVQGEPEPQRFNRLVMDLLKQSAGELKPQHLALKPLEAVQGRFSFPGKLKSVAGAEKRLALADAGHNQIVLLNDKGADVRRFGSGKEGFIDGAANKASFHHPQGLIATNDAIYVADTGNHAIRKIDLATGNVSTLAGTGQRGSVLGNPSAGKVTALASPWDLERKGQQIYFANAGTHQIGVLNLADNKVAMFAGSGAEELKDGAAREVGFAQPSGLVISADGATLYVADSESSAIRTITLNNKPMVKTLVGAGLFDFGRTNGTFKVGRLQHPLGVAVDGQQLLVADTYNNAIRSLDLAAKQISEFDGGTYTCMDPVCIPTREPAGIVIDGKDRVLLVDTGNQRIEEYRPSSKTYHTWAR</sequence>
<dbReference type="Pfam" id="PF01436">
    <property type="entry name" value="NHL"/>
    <property type="match status" value="1"/>
</dbReference>
<dbReference type="InterPro" id="IPR012336">
    <property type="entry name" value="Thioredoxin-like_fold"/>
</dbReference>
<gene>
    <name evidence="3" type="ORF">CJD38_06170</name>
</gene>
<dbReference type="Gene3D" id="2.120.10.30">
    <property type="entry name" value="TolB, C-terminal domain"/>
    <property type="match status" value="2"/>
</dbReference>
<dbReference type="SUPFAM" id="SSF101898">
    <property type="entry name" value="NHL repeat"/>
    <property type="match status" value="1"/>
</dbReference>
<dbReference type="InterPro" id="IPR013766">
    <property type="entry name" value="Thioredoxin_domain"/>
</dbReference>
<dbReference type="SUPFAM" id="SSF52833">
    <property type="entry name" value="Thioredoxin-like"/>
    <property type="match status" value="1"/>
</dbReference>
<dbReference type="InterPro" id="IPR011042">
    <property type="entry name" value="6-blade_b-propeller_TolB-like"/>
</dbReference>
<dbReference type="OrthoDB" id="9811352at2"/>
<feature type="domain" description="Thioredoxin" evidence="2">
    <location>
        <begin position="10"/>
        <end position="156"/>
    </location>
</feature>
<dbReference type="EMBL" id="QANS01000002">
    <property type="protein sequence ID" value="PTU32528.1"/>
    <property type="molecule type" value="Genomic_DNA"/>
</dbReference>
<dbReference type="PANTHER" id="PTHR46388">
    <property type="entry name" value="NHL REPEAT-CONTAINING PROTEIN 2"/>
    <property type="match status" value="1"/>
</dbReference>
<keyword evidence="4" id="KW-1185">Reference proteome</keyword>